<keyword evidence="3" id="KW-1185">Reference proteome</keyword>
<feature type="non-terminal residue" evidence="2">
    <location>
        <position position="1"/>
    </location>
</feature>
<dbReference type="EMBL" id="JAHRIQ010030678">
    <property type="protein sequence ID" value="MEQ2231149.1"/>
    <property type="molecule type" value="Genomic_DNA"/>
</dbReference>
<name>A0ABV0TF91_9TELE</name>
<reference evidence="2 3" key="1">
    <citation type="submission" date="2021-06" db="EMBL/GenBank/DDBJ databases">
        <authorList>
            <person name="Palmer J.M."/>
        </authorList>
    </citation>
    <scope>NUCLEOTIDE SEQUENCE [LARGE SCALE GENOMIC DNA]</scope>
    <source>
        <strain evidence="3">if_2019</strain>
        <tissue evidence="2">Muscle</tissue>
    </source>
</reference>
<feature type="non-terminal residue" evidence="2">
    <location>
        <position position="130"/>
    </location>
</feature>
<protein>
    <submittedName>
        <fullName evidence="2">Uncharacterized protein</fullName>
    </submittedName>
</protein>
<gene>
    <name evidence="2" type="ORF">ILYODFUR_036563</name>
</gene>
<evidence type="ECO:0000313" key="2">
    <source>
        <dbReference type="EMBL" id="MEQ2231149.1"/>
    </source>
</evidence>
<evidence type="ECO:0000256" key="1">
    <source>
        <dbReference type="SAM" id="Phobius"/>
    </source>
</evidence>
<keyword evidence="1" id="KW-0472">Membrane</keyword>
<dbReference type="Proteomes" id="UP001482620">
    <property type="component" value="Unassembled WGS sequence"/>
</dbReference>
<organism evidence="2 3">
    <name type="scientific">Ilyodon furcidens</name>
    <name type="common">goldbreast splitfin</name>
    <dbReference type="NCBI Taxonomy" id="33524"/>
    <lineage>
        <taxon>Eukaryota</taxon>
        <taxon>Metazoa</taxon>
        <taxon>Chordata</taxon>
        <taxon>Craniata</taxon>
        <taxon>Vertebrata</taxon>
        <taxon>Euteleostomi</taxon>
        <taxon>Actinopterygii</taxon>
        <taxon>Neopterygii</taxon>
        <taxon>Teleostei</taxon>
        <taxon>Neoteleostei</taxon>
        <taxon>Acanthomorphata</taxon>
        <taxon>Ovalentaria</taxon>
        <taxon>Atherinomorphae</taxon>
        <taxon>Cyprinodontiformes</taxon>
        <taxon>Goodeidae</taxon>
        <taxon>Ilyodon</taxon>
    </lineage>
</organism>
<keyword evidence="1" id="KW-0812">Transmembrane</keyword>
<accession>A0ABV0TF91</accession>
<proteinExistence type="predicted"/>
<keyword evidence="1" id="KW-1133">Transmembrane helix</keyword>
<feature type="transmembrane region" description="Helical" evidence="1">
    <location>
        <begin position="45"/>
        <end position="66"/>
    </location>
</feature>
<sequence>GSQHVSARVLAFSVYHVGDYLDVTQAGHQWILLRRPRSKFPTDGSTNWCLANAVLLDFLLLIFSWIRPPILPSRNLSTLHPCTPYNPSNTVNVQGTKYLGRTHLRSPVLFPPARLPLLLAVCQQPTTLST</sequence>
<comment type="caution">
    <text evidence="2">The sequence shown here is derived from an EMBL/GenBank/DDBJ whole genome shotgun (WGS) entry which is preliminary data.</text>
</comment>
<evidence type="ECO:0000313" key="3">
    <source>
        <dbReference type="Proteomes" id="UP001482620"/>
    </source>
</evidence>